<name>A0A0W7WHY0_9RHOB</name>
<protein>
    <submittedName>
        <fullName evidence="7">Glycosyl transferase</fullName>
    </submittedName>
</protein>
<evidence type="ECO:0000313" key="8">
    <source>
        <dbReference type="Proteomes" id="UP000054396"/>
    </source>
</evidence>
<dbReference type="PANTHER" id="PTHR43646:SF2">
    <property type="entry name" value="GLYCOSYLTRANSFERASE 2-LIKE DOMAIN-CONTAINING PROTEIN"/>
    <property type="match status" value="1"/>
</dbReference>
<gene>
    <name evidence="7" type="ORF">AVJ23_14110</name>
</gene>
<evidence type="ECO:0000313" key="7">
    <source>
        <dbReference type="EMBL" id="KUF10177.1"/>
    </source>
</evidence>
<reference evidence="7 8" key="1">
    <citation type="submission" date="2015-12" db="EMBL/GenBank/DDBJ databases">
        <authorList>
            <person name="Shamseldin A."/>
            <person name="Moawad H."/>
            <person name="Abd El-Rahim W.M."/>
            <person name="Sadowsky M.J."/>
        </authorList>
    </citation>
    <scope>NUCLEOTIDE SEQUENCE [LARGE SCALE GENOMIC DNA]</scope>
    <source>
        <strain evidence="7 8">SJ5A-1</strain>
    </source>
</reference>
<keyword evidence="3" id="KW-0328">Glycosyltransferase</keyword>
<evidence type="ECO:0000259" key="6">
    <source>
        <dbReference type="Pfam" id="PF00535"/>
    </source>
</evidence>
<dbReference type="InterPro" id="IPR001173">
    <property type="entry name" value="Glyco_trans_2-like"/>
</dbReference>
<dbReference type="InterPro" id="IPR029044">
    <property type="entry name" value="Nucleotide-diphossugar_trans"/>
</dbReference>
<feature type="domain" description="Glycosyltransferase 2-like" evidence="6">
    <location>
        <begin position="13"/>
        <end position="147"/>
    </location>
</feature>
<comment type="caution">
    <text evidence="7">The sequence shown here is derived from an EMBL/GenBank/DDBJ whole genome shotgun (WGS) entry which is preliminary data.</text>
</comment>
<dbReference type="OrthoDB" id="9797391at2"/>
<dbReference type="STRING" id="1685382.AVJ23_14110"/>
<dbReference type="Proteomes" id="UP000054396">
    <property type="component" value="Unassembled WGS sequence"/>
</dbReference>
<dbReference type="EMBL" id="LPXO01000008">
    <property type="protein sequence ID" value="KUF10177.1"/>
    <property type="molecule type" value="Genomic_DNA"/>
</dbReference>
<dbReference type="RefSeq" id="WP_058862848.1">
    <property type="nucleotide sequence ID" value="NZ_LPXO01000008.1"/>
</dbReference>
<keyword evidence="8" id="KW-1185">Reference proteome</keyword>
<accession>A0A0W7WHY0</accession>
<dbReference type="Gene3D" id="3.90.550.10">
    <property type="entry name" value="Spore Coat Polysaccharide Biosynthesis Protein SpsA, Chain A"/>
    <property type="match status" value="1"/>
</dbReference>
<proteinExistence type="predicted"/>
<dbReference type="GO" id="GO:0005886">
    <property type="term" value="C:plasma membrane"/>
    <property type="evidence" value="ECO:0007669"/>
    <property type="project" value="UniProtKB-SubCell"/>
</dbReference>
<keyword evidence="5" id="KW-0472">Membrane</keyword>
<keyword evidence="2" id="KW-1003">Cell membrane</keyword>
<sequence>MTEHATARDDLISVILPASNEAALIGDCLQALVRSDWTRDGAVQVIVVANGCHDDTAGQARRQAAAFAARGWALQVIERAEGGKLAALNAGDAAARGSIRVYLDADVTVSPGLLEQLAAALDTPAPRYASGRVEIAAQGAVSRAYARIWRRVPFMAEVVPGCGLFAVNAAGRARWDAFPGQIISDDIFARLQFRPEERVAVAAGYRWPIAEGWANLVRVRRRQNAGVDEIAARYPALAANDDKPAFPLARKLRLALADPAGFAVYAGVALAVKLSPRRDQGWSRGR</sequence>
<dbReference type="Pfam" id="PF00535">
    <property type="entry name" value="Glycos_transf_2"/>
    <property type="match status" value="1"/>
</dbReference>
<evidence type="ECO:0000256" key="2">
    <source>
        <dbReference type="ARBA" id="ARBA00022475"/>
    </source>
</evidence>
<dbReference type="PANTHER" id="PTHR43646">
    <property type="entry name" value="GLYCOSYLTRANSFERASE"/>
    <property type="match status" value="1"/>
</dbReference>
<evidence type="ECO:0000256" key="3">
    <source>
        <dbReference type="ARBA" id="ARBA00022676"/>
    </source>
</evidence>
<dbReference type="SUPFAM" id="SSF53448">
    <property type="entry name" value="Nucleotide-diphospho-sugar transferases"/>
    <property type="match status" value="1"/>
</dbReference>
<dbReference type="GO" id="GO:0016757">
    <property type="term" value="F:glycosyltransferase activity"/>
    <property type="evidence" value="ECO:0007669"/>
    <property type="project" value="UniProtKB-KW"/>
</dbReference>
<dbReference type="AlphaFoldDB" id="A0A0W7WHY0"/>
<comment type="subcellular location">
    <subcellularLocation>
        <location evidence="1">Cell membrane</location>
    </subcellularLocation>
</comment>
<keyword evidence="4 7" id="KW-0808">Transferase</keyword>
<organism evidence="7 8">
    <name type="scientific">Pseudoponticoccus marisrubri</name>
    <dbReference type="NCBI Taxonomy" id="1685382"/>
    <lineage>
        <taxon>Bacteria</taxon>
        <taxon>Pseudomonadati</taxon>
        <taxon>Pseudomonadota</taxon>
        <taxon>Alphaproteobacteria</taxon>
        <taxon>Rhodobacterales</taxon>
        <taxon>Roseobacteraceae</taxon>
        <taxon>Pseudoponticoccus</taxon>
    </lineage>
</organism>
<evidence type="ECO:0000256" key="4">
    <source>
        <dbReference type="ARBA" id="ARBA00022679"/>
    </source>
</evidence>
<evidence type="ECO:0000256" key="5">
    <source>
        <dbReference type="ARBA" id="ARBA00023136"/>
    </source>
</evidence>
<evidence type="ECO:0000256" key="1">
    <source>
        <dbReference type="ARBA" id="ARBA00004236"/>
    </source>
</evidence>